<proteinExistence type="predicted"/>
<dbReference type="EMBL" id="JARKIE010000091">
    <property type="protein sequence ID" value="KAJ7687010.1"/>
    <property type="molecule type" value="Genomic_DNA"/>
</dbReference>
<name>A0AAD7GFX4_MYCRO</name>
<protein>
    <submittedName>
        <fullName evidence="1">Uncharacterized protein</fullName>
    </submittedName>
</protein>
<organism evidence="1 2">
    <name type="scientific">Mycena rosella</name>
    <name type="common">Pink bonnet</name>
    <name type="synonym">Agaricus rosellus</name>
    <dbReference type="NCBI Taxonomy" id="1033263"/>
    <lineage>
        <taxon>Eukaryota</taxon>
        <taxon>Fungi</taxon>
        <taxon>Dikarya</taxon>
        <taxon>Basidiomycota</taxon>
        <taxon>Agaricomycotina</taxon>
        <taxon>Agaricomycetes</taxon>
        <taxon>Agaricomycetidae</taxon>
        <taxon>Agaricales</taxon>
        <taxon>Marasmiineae</taxon>
        <taxon>Mycenaceae</taxon>
        <taxon>Mycena</taxon>
    </lineage>
</organism>
<evidence type="ECO:0000313" key="2">
    <source>
        <dbReference type="Proteomes" id="UP001221757"/>
    </source>
</evidence>
<dbReference type="Proteomes" id="UP001221757">
    <property type="component" value="Unassembled WGS sequence"/>
</dbReference>
<accession>A0AAD7GFX4</accession>
<sequence>MTELLTRPQSYTGSRLYLRGPCTLSVPDAPTFRLRVDAPLAHICGSAHPVRSCPSSALALSGCLSNGTLPPFCYGAARHRTPAR</sequence>
<reference evidence="1" key="1">
    <citation type="submission" date="2023-03" db="EMBL/GenBank/DDBJ databases">
        <title>Massive genome expansion in bonnet fungi (Mycena s.s.) driven by repeated elements and novel gene families across ecological guilds.</title>
        <authorList>
            <consortium name="Lawrence Berkeley National Laboratory"/>
            <person name="Harder C.B."/>
            <person name="Miyauchi S."/>
            <person name="Viragh M."/>
            <person name="Kuo A."/>
            <person name="Thoen E."/>
            <person name="Andreopoulos B."/>
            <person name="Lu D."/>
            <person name="Skrede I."/>
            <person name="Drula E."/>
            <person name="Henrissat B."/>
            <person name="Morin E."/>
            <person name="Kohler A."/>
            <person name="Barry K."/>
            <person name="LaButti K."/>
            <person name="Morin E."/>
            <person name="Salamov A."/>
            <person name="Lipzen A."/>
            <person name="Mereny Z."/>
            <person name="Hegedus B."/>
            <person name="Baldrian P."/>
            <person name="Stursova M."/>
            <person name="Weitz H."/>
            <person name="Taylor A."/>
            <person name="Grigoriev I.V."/>
            <person name="Nagy L.G."/>
            <person name="Martin F."/>
            <person name="Kauserud H."/>
        </authorList>
    </citation>
    <scope>NUCLEOTIDE SEQUENCE</scope>
    <source>
        <strain evidence="1">CBHHK067</strain>
    </source>
</reference>
<gene>
    <name evidence="1" type="ORF">B0H17DRAFT_1203860</name>
</gene>
<keyword evidence="2" id="KW-1185">Reference proteome</keyword>
<dbReference type="AlphaFoldDB" id="A0AAD7GFX4"/>
<evidence type="ECO:0000313" key="1">
    <source>
        <dbReference type="EMBL" id="KAJ7687010.1"/>
    </source>
</evidence>
<comment type="caution">
    <text evidence="1">The sequence shown here is derived from an EMBL/GenBank/DDBJ whole genome shotgun (WGS) entry which is preliminary data.</text>
</comment>